<dbReference type="GO" id="GO:0004561">
    <property type="term" value="F:alpha-N-acetylglucosaminidase activity"/>
    <property type="evidence" value="ECO:0007669"/>
    <property type="project" value="UniProtKB-EC"/>
</dbReference>
<evidence type="ECO:0000256" key="2">
    <source>
        <dbReference type="ARBA" id="ARBA00022801"/>
    </source>
</evidence>
<dbReference type="PANTHER" id="PTHR12872:SF1">
    <property type="entry name" value="ALPHA-N-ACETYLGLUCOSAMINIDASE"/>
    <property type="match status" value="1"/>
</dbReference>
<dbReference type="Gene3D" id="1.20.120.670">
    <property type="entry name" value="N-acetyl-b-d-glucoasminidase"/>
    <property type="match status" value="1"/>
</dbReference>
<dbReference type="InterPro" id="IPR007781">
    <property type="entry name" value="NAGLU"/>
</dbReference>
<keyword evidence="3" id="KW-0325">Glycoprotein</keyword>
<evidence type="ECO:0000256" key="9">
    <source>
        <dbReference type="SAM" id="SignalP"/>
    </source>
</evidence>
<dbReference type="InterPro" id="IPR024733">
    <property type="entry name" value="NAGLU_tim-barrel"/>
</dbReference>
<dbReference type="Pfam" id="PF05089">
    <property type="entry name" value="NAGLU"/>
    <property type="match status" value="1"/>
</dbReference>
<keyword evidence="4" id="KW-0326">Glycosidase</keyword>
<dbReference type="EMBL" id="GFTR01007928">
    <property type="protein sequence ID" value="JAW08498.1"/>
    <property type="molecule type" value="Transcribed_RNA"/>
</dbReference>
<dbReference type="FunFam" id="3.20.20.80:FF:000107">
    <property type="entry name" value="Alpha-N-acetylglucosaminidase family"/>
    <property type="match status" value="1"/>
</dbReference>
<evidence type="ECO:0000259" key="11">
    <source>
        <dbReference type="Pfam" id="PF12971"/>
    </source>
</evidence>
<feature type="domain" description="Alpha-N-acetylglucosaminidase N-terminal" evidence="11">
    <location>
        <begin position="36"/>
        <end position="120"/>
    </location>
</feature>
<keyword evidence="1 9" id="KW-0732">Signal</keyword>
<evidence type="ECO:0000259" key="10">
    <source>
        <dbReference type="Pfam" id="PF05089"/>
    </source>
</evidence>
<feature type="domain" description="Alpha-N-acetylglucosaminidase tim-barrel" evidence="10">
    <location>
        <begin position="133"/>
        <end position="467"/>
    </location>
</feature>
<dbReference type="InterPro" id="IPR024240">
    <property type="entry name" value="NAGLU_N"/>
</dbReference>
<dbReference type="InterPro" id="IPR024732">
    <property type="entry name" value="NAGLU_C"/>
</dbReference>
<evidence type="ECO:0000256" key="5">
    <source>
        <dbReference type="ARBA" id="ARBA00052030"/>
    </source>
</evidence>
<dbReference type="PANTHER" id="PTHR12872">
    <property type="entry name" value="ALPHA-N-ACETYLGLUCOSAMINIDASE"/>
    <property type="match status" value="1"/>
</dbReference>
<evidence type="ECO:0000256" key="6">
    <source>
        <dbReference type="ARBA" id="ARBA00060996"/>
    </source>
</evidence>
<dbReference type="InterPro" id="IPR029018">
    <property type="entry name" value="Hex-like_dom2"/>
</dbReference>
<keyword evidence="2" id="KW-0378">Hydrolase</keyword>
<feature type="domain" description="Alpha-N-acetylglucosaminidase C-terminal" evidence="12">
    <location>
        <begin position="475"/>
        <end position="733"/>
    </location>
</feature>
<name>A0A224XFD6_9HEMI</name>
<reference evidence="13" key="1">
    <citation type="journal article" date="2018" name="PLoS Negl. Trop. Dis.">
        <title>An insight into the salivary gland and fat body transcriptome of Panstrongylus lignarius (Hemiptera: Heteroptera), the main vector of Chagas disease in Peru.</title>
        <authorList>
            <person name="Nevoa J.C."/>
            <person name="Mendes M.T."/>
            <person name="da Silva M.V."/>
            <person name="Soares S.C."/>
            <person name="Oliveira C.J.F."/>
            <person name="Ribeiro J.M.C."/>
        </authorList>
    </citation>
    <scope>NUCLEOTIDE SEQUENCE</scope>
</reference>
<dbReference type="Pfam" id="PF12971">
    <property type="entry name" value="NAGLU_N"/>
    <property type="match status" value="1"/>
</dbReference>
<dbReference type="Pfam" id="PF12972">
    <property type="entry name" value="NAGLU_C"/>
    <property type="match status" value="1"/>
</dbReference>
<feature type="signal peptide" evidence="9">
    <location>
        <begin position="1"/>
        <end position="22"/>
    </location>
</feature>
<evidence type="ECO:0000256" key="1">
    <source>
        <dbReference type="ARBA" id="ARBA00022729"/>
    </source>
</evidence>
<evidence type="ECO:0000256" key="4">
    <source>
        <dbReference type="ARBA" id="ARBA00023295"/>
    </source>
</evidence>
<evidence type="ECO:0000256" key="8">
    <source>
        <dbReference type="ARBA" id="ARBA00072202"/>
    </source>
</evidence>
<accession>A0A224XFD6</accession>
<comment type="catalytic activity">
    <reaction evidence="5">
        <text>Hydrolysis of terminal non-reducing N-acetyl-D-glucosamine residues in N-acetyl-alpha-D-glucosaminides.</text>
        <dbReference type="EC" id="3.2.1.50"/>
    </reaction>
</comment>
<proteinExistence type="inferred from homology"/>
<dbReference type="AlphaFoldDB" id="A0A224XFD6"/>
<dbReference type="GO" id="GO:0048731">
    <property type="term" value="P:system development"/>
    <property type="evidence" value="ECO:0007669"/>
    <property type="project" value="UniProtKB-ARBA"/>
</dbReference>
<dbReference type="Gene3D" id="3.20.20.80">
    <property type="entry name" value="Glycosidases"/>
    <property type="match status" value="1"/>
</dbReference>
<evidence type="ECO:0000259" key="12">
    <source>
        <dbReference type="Pfam" id="PF12972"/>
    </source>
</evidence>
<feature type="chain" id="PRO_5012646321" description="Alpha-N-acetylglucosaminidase" evidence="9">
    <location>
        <begin position="23"/>
        <end position="754"/>
    </location>
</feature>
<dbReference type="Gene3D" id="3.30.379.10">
    <property type="entry name" value="Chitobiase/beta-hexosaminidase domain 2-like"/>
    <property type="match status" value="1"/>
</dbReference>
<protein>
    <recommendedName>
        <fullName evidence="8">Alpha-N-acetylglucosaminidase</fullName>
        <ecNumber evidence="7">3.2.1.50</ecNumber>
    </recommendedName>
</protein>
<comment type="similarity">
    <text evidence="6">Belongs to the glycosyl hydrolase 89 family.</text>
</comment>
<dbReference type="EC" id="3.2.1.50" evidence="7"/>
<evidence type="ECO:0000313" key="13">
    <source>
        <dbReference type="EMBL" id="JAW08498.1"/>
    </source>
</evidence>
<evidence type="ECO:0000256" key="7">
    <source>
        <dbReference type="ARBA" id="ARBA00066522"/>
    </source>
</evidence>
<evidence type="ECO:0000256" key="3">
    <source>
        <dbReference type="ARBA" id="ARBA00023180"/>
    </source>
</evidence>
<organism evidence="13">
    <name type="scientific">Panstrongylus lignarius</name>
    <dbReference type="NCBI Taxonomy" id="156445"/>
    <lineage>
        <taxon>Eukaryota</taxon>
        <taxon>Metazoa</taxon>
        <taxon>Ecdysozoa</taxon>
        <taxon>Arthropoda</taxon>
        <taxon>Hexapoda</taxon>
        <taxon>Insecta</taxon>
        <taxon>Pterygota</taxon>
        <taxon>Neoptera</taxon>
        <taxon>Paraneoptera</taxon>
        <taxon>Hemiptera</taxon>
        <taxon>Heteroptera</taxon>
        <taxon>Panheteroptera</taxon>
        <taxon>Cimicomorpha</taxon>
        <taxon>Reduviidae</taxon>
        <taxon>Triatominae</taxon>
        <taxon>Panstrongylus</taxon>
    </lineage>
</organism>
<sequence>MFLKVYWIFLLIFCQFCGQCSNENSSIIGKTNTETAVSQLLWRIIGEKSSLFEVFVNSTLTEETGKDTFKIIKTNTSSRVQIYGTSGVAAAWGFHYYLKEYCKCHISWDGDQVRLPSELPTVEISVTANDKYRFYQNVVTTSYSFVWWNWTRWQREIDWMALNGINLSLAYTGQEEIWRRTFIKLGLNNSDIDLYFTGPAFLAWNRMGNLRGWGGPLTKNWHKYSVALQKLILKRMRSLGITPVLPAFAGFVPRAFKRIYPNSDVTKISWLQFQDQYCCQYMLSPADPMFEQIGTTFLTEYINEFGTDHMYGCDSFNEMTPPKTDLGYLNLIGKTIYTAMTKVDQNAIWVMQGWLFHNHQAFWTKERAKALLTSVPQGKMLILDLHAELDPQYKRLENFFGQPFIWCMLHNFGGTLGLHGNLNSINENIFKARSYKDSTMVGTGITPEGINQNYVVYDLMTEMAWRKTPVNLEEWIVNYADRRYGFSDCCCTSLAWNLLLNSVYNYTGPSQHGAYIFVLRPSLKLKENVWYNKENIWKSWDLMIHASEHMENLTITFLYDLVDITRQSLQLCADNSYHQLTTAFNNHTKEIFRAESDKFLNILADMDRILASLPHFLLGKWISDAKHLGVTPLEKHIYERNARNQITLWGPGGEINDYANKQWAGLVSDYYSARWKMFLSSAYEALKNNTPFDEYKVGVGIFNEVEQPFTYTIKKYPVLPTGDPVELAKELNTKWRPKSWNICKNQAFHYFIPI</sequence>